<comment type="caution">
    <text evidence="1">The sequence shown here is derived from an EMBL/GenBank/DDBJ whole genome shotgun (WGS) entry which is preliminary data.</text>
</comment>
<reference evidence="1 2" key="1">
    <citation type="journal article" date="2016" name="Nat. Commun.">
        <title>Thousands of microbial genomes shed light on interconnected biogeochemical processes in an aquifer system.</title>
        <authorList>
            <person name="Anantharaman K."/>
            <person name="Brown C.T."/>
            <person name="Hug L.A."/>
            <person name="Sharon I."/>
            <person name="Castelle C.J."/>
            <person name="Probst A.J."/>
            <person name="Thomas B.C."/>
            <person name="Singh A."/>
            <person name="Wilkins M.J."/>
            <person name="Karaoz U."/>
            <person name="Brodie E.L."/>
            <person name="Williams K.H."/>
            <person name="Hubbard S.S."/>
            <person name="Banfield J.F."/>
        </authorList>
    </citation>
    <scope>NUCLEOTIDE SEQUENCE [LARGE SCALE GENOMIC DNA]</scope>
</reference>
<gene>
    <name evidence="1" type="ORF">A2Y62_20190</name>
</gene>
<dbReference type="AlphaFoldDB" id="A0A1F5VFY7"/>
<evidence type="ECO:0000313" key="2">
    <source>
        <dbReference type="Proteomes" id="UP000178943"/>
    </source>
</evidence>
<accession>A0A1F5VFY7</accession>
<sequence>MQDIVFNPVKPDERSFLSTGRAEASCFTREGDEEIITALRTSYPRKPVFENSTIKILINSFSDDLSQEAEILFIFFGIDSLRGPL</sequence>
<organism evidence="1 2">
    <name type="scientific">Candidatus Fischerbacteria bacterium RBG_13_37_8</name>
    <dbReference type="NCBI Taxonomy" id="1817863"/>
    <lineage>
        <taxon>Bacteria</taxon>
        <taxon>Candidatus Fischeribacteriota</taxon>
    </lineage>
</organism>
<evidence type="ECO:0000313" key="1">
    <source>
        <dbReference type="EMBL" id="OGF62158.1"/>
    </source>
</evidence>
<name>A0A1F5VFY7_9BACT</name>
<dbReference type="EMBL" id="MFGW01000184">
    <property type="protein sequence ID" value="OGF62158.1"/>
    <property type="molecule type" value="Genomic_DNA"/>
</dbReference>
<protein>
    <submittedName>
        <fullName evidence="1">Uncharacterized protein</fullName>
    </submittedName>
</protein>
<proteinExistence type="predicted"/>
<dbReference type="Proteomes" id="UP000178943">
    <property type="component" value="Unassembled WGS sequence"/>
</dbReference>